<keyword evidence="6" id="KW-0479">Metal-binding</keyword>
<dbReference type="GO" id="GO:0061630">
    <property type="term" value="F:ubiquitin protein ligase activity"/>
    <property type="evidence" value="ECO:0007669"/>
    <property type="project" value="UniProtKB-EC"/>
</dbReference>
<keyword evidence="10 14" id="KW-1133">Transmembrane helix</keyword>
<feature type="domain" description="RING-type" evidence="15">
    <location>
        <begin position="235"/>
        <end position="277"/>
    </location>
</feature>
<dbReference type="PANTHER" id="PTHR45977:SF4">
    <property type="entry name" value="RING-TYPE DOMAIN-CONTAINING PROTEIN"/>
    <property type="match status" value="1"/>
</dbReference>
<dbReference type="Proteomes" id="UP001316803">
    <property type="component" value="Unassembled WGS sequence"/>
</dbReference>
<dbReference type="EMBL" id="JAKLMC020000012">
    <property type="protein sequence ID" value="KAK5953060.1"/>
    <property type="molecule type" value="Genomic_DNA"/>
</dbReference>
<evidence type="ECO:0000256" key="4">
    <source>
        <dbReference type="ARBA" id="ARBA00022679"/>
    </source>
</evidence>
<evidence type="ECO:0000256" key="12">
    <source>
        <dbReference type="PROSITE-ProRule" id="PRU00175"/>
    </source>
</evidence>
<feature type="region of interest" description="Disordered" evidence="13">
    <location>
        <begin position="121"/>
        <end position="217"/>
    </location>
</feature>
<evidence type="ECO:0000256" key="14">
    <source>
        <dbReference type="SAM" id="Phobius"/>
    </source>
</evidence>
<dbReference type="Gene3D" id="3.30.40.10">
    <property type="entry name" value="Zinc/RING finger domain, C3HC4 (zinc finger)"/>
    <property type="match status" value="1"/>
</dbReference>
<keyword evidence="17" id="KW-1185">Reference proteome</keyword>
<dbReference type="CDD" id="cd16473">
    <property type="entry name" value="RING-H2_RNF103"/>
    <property type="match status" value="1"/>
</dbReference>
<dbReference type="GO" id="GO:0008270">
    <property type="term" value="F:zinc ion binding"/>
    <property type="evidence" value="ECO:0007669"/>
    <property type="project" value="UniProtKB-KW"/>
</dbReference>
<feature type="compositionally biased region" description="Polar residues" evidence="13">
    <location>
        <begin position="194"/>
        <end position="206"/>
    </location>
</feature>
<evidence type="ECO:0000256" key="11">
    <source>
        <dbReference type="ARBA" id="ARBA00023136"/>
    </source>
</evidence>
<sequence length="420" mass="46451">MSSISSSLSAIATATASSTGPPSPTPTAQKDNGGPSSPLLFFVALGFGVVFTNLWIIVGVKYCFRYNQRNRARLAGDDPDAVDLTAMPRQRRRREKKLMTMEEVNEKFPLTKYKTWRSTRAEEGLPTAGGINGAASRPASIKNVPRVSEDENKDNAQPATPETMKEKISQSEPSSPIVARHDQPTNENNERPKSANSEAATTVQKTKTNEDEEEDADQIQTAIPAEQLPDPGDTCAICIDVLEDDDDIRGLTCGHAFHASCVDPWLTSRRACCPLCKADYYTPKPRPEGEAEELRRMNTRQELQQSQMGFFTTSRRFNAQNRGRGPPMTLFGRQFLPSARHQNVSRASINRRAREQSQATVGSDPVQQEQTQQQQSWRTRLNLPRLPAISRIRNGASNEQGQQPAGSQTTPAQLEAGQNR</sequence>
<dbReference type="SMART" id="SM00184">
    <property type="entry name" value="RING"/>
    <property type="match status" value="1"/>
</dbReference>
<dbReference type="GO" id="GO:0016567">
    <property type="term" value="P:protein ubiquitination"/>
    <property type="evidence" value="ECO:0007669"/>
    <property type="project" value="TreeGrafter"/>
</dbReference>
<protein>
    <recommendedName>
        <fullName evidence="3">RING-type E3 ubiquitin transferase</fullName>
        <ecNumber evidence="3">2.3.2.27</ecNumber>
    </recommendedName>
</protein>
<evidence type="ECO:0000313" key="17">
    <source>
        <dbReference type="Proteomes" id="UP001316803"/>
    </source>
</evidence>
<keyword evidence="8" id="KW-0833">Ubl conjugation pathway</keyword>
<feature type="transmembrane region" description="Helical" evidence="14">
    <location>
        <begin position="40"/>
        <end position="64"/>
    </location>
</feature>
<dbReference type="InterPro" id="IPR013083">
    <property type="entry name" value="Znf_RING/FYVE/PHD"/>
</dbReference>
<comment type="caution">
    <text evidence="16">The sequence shown here is derived from an EMBL/GenBank/DDBJ whole genome shotgun (WGS) entry which is preliminary data.</text>
</comment>
<keyword evidence="7 12" id="KW-0863">Zinc-finger</keyword>
<dbReference type="InterPro" id="IPR001841">
    <property type="entry name" value="Znf_RING"/>
</dbReference>
<feature type="compositionally biased region" description="Basic and acidic residues" evidence="13">
    <location>
        <begin position="179"/>
        <end position="193"/>
    </location>
</feature>
<evidence type="ECO:0000256" key="13">
    <source>
        <dbReference type="SAM" id="MobiDB-lite"/>
    </source>
</evidence>
<comment type="catalytic activity">
    <reaction evidence="1">
        <text>S-ubiquitinyl-[E2 ubiquitin-conjugating enzyme]-L-cysteine + [acceptor protein]-L-lysine = [E2 ubiquitin-conjugating enzyme]-L-cysteine + N(6)-ubiquitinyl-[acceptor protein]-L-lysine.</text>
        <dbReference type="EC" id="2.3.2.27"/>
    </reaction>
</comment>
<evidence type="ECO:0000256" key="10">
    <source>
        <dbReference type="ARBA" id="ARBA00022989"/>
    </source>
</evidence>
<evidence type="ECO:0000259" key="15">
    <source>
        <dbReference type="PROSITE" id="PS50089"/>
    </source>
</evidence>
<keyword evidence="9" id="KW-0862">Zinc</keyword>
<feature type="region of interest" description="Disordered" evidence="13">
    <location>
        <begin position="341"/>
        <end position="420"/>
    </location>
</feature>
<dbReference type="PANTHER" id="PTHR45977">
    <property type="entry name" value="TARGET OF ERK KINASE MPK-1"/>
    <property type="match status" value="1"/>
</dbReference>
<proteinExistence type="predicted"/>
<accession>A0AAN8I8H4</accession>
<keyword evidence="11 14" id="KW-0472">Membrane</keyword>
<evidence type="ECO:0000256" key="3">
    <source>
        <dbReference type="ARBA" id="ARBA00012483"/>
    </source>
</evidence>
<gene>
    <name evidence="16" type="ORF">OHC33_005628</name>
</gene>
<dbReference type="GO" id="GO:0016020">
    <property type="term" value="C:membrane"/>
    <property type="evidence" value="ECO:0007669"/>
    <property type="project" value="UniProtKB-SubCell"/>
</dbReference>
<evidence type="ECO:0000256" key="7">
    <source>
        <dbReference type="ARBA" id="ARBA00022771"/>
    </source>
</evidence>
<dbReference type="GO" id="GO:0006511">
    <property type="term" value="P:ubiquitin-dependent protein catabolic process"/>
    <property type="evidence" value="ECO:0007669"/>
    <property type="project" value="TreeGrafter"/>
</dbReference>
<evidence type="ECO:0000256" key="2">
    <source>
        <dbReference type="ARBA" id="ARBA00004141"/>
    </source>
</evidence>
<feature type="compositionally biased region" description="Polar residues" evidence="13">
    <location>
        <begin position="395"/>
        <end position="420"/>
    </location>
</feature>
<evidence type="ECO:0000256" key="9">
    <source>
        <dbReference type="ARBA" id="ARBA00022833"/>
    </source>
</evidence>
<dbReference type="PROSITE" id="PS50089">
    <property type="entry name" value="ZF_RING_2"/>
    <property type="match status" value="1"/>
</dbReference>
<dbReference type="Pfam" id="PF13639">
    <property type="entry name" value="zf-RING_2"/>
    <property type="match status" value="1"/>
</dbReference>
<name>A0AAN8I8H4_9EURO</name>
<dbReference type="EC" id="2.3.2.27" evidence="3"/>
<evidence type="ECO:0000313" key="16">
    <source>
        <dbReference type="EMBL" id="KAK5953060.1"/>
    </source>
</evidence>
<evidence type="ECO:0000256" key="6">
    <source>
        <dbReference type="ARBA" id="ARBA00022723"/>
    </source>
</evidence>
<reference evidence="16 17" key="1">
    <citation type="submission" date="2022-12" db="EMBL/GenBank/DDBJ databases">
        <title>Genomic features and morphological characterization of a novel Knufia sp. strain isolated from spacecraft assembly facility.</title>
        <authorList>
            <person name="Teixeira M."/>
            <person name="Chander A.M."/>
            <person name="Stajich J.E."/>
            <person name="Venkateswaran K."/>
        </authorList>
    </citation>
    <scope>NUCLEOTIDE SEQUENCE [LARGE SCALE GENOMIC DNA]</scope>
    <source>
        <strain evidence="16 17">FJI-L2-BK-P2</strain>
    </source>
</reference>
<keyword evidence="5 14" id="KW-0812">Transmembrane</keyword>
<evidence type="ECO:0000256" key="8">
    <source>
        <dbReference type="ARBA" id="ARBA00022786"/>
    </source>
</evidence>
<evidence type="ECO:0000256" key="5">
    <source>
        <dbReference type="ARBA" id="ARBA00022692"/>
    </source>
</evidence>
<keyword evidence="4" id="KW-0808">Transferase</keyword>
<dbReference type="FunFam" id="3.30.40.10:FF:000539">
    <property type="entry name" value="Ring finger domain protein"/>
    <property type="match status" value="1"/>
</dbReference>
<dbReference type="SUPFAM" id="SSF57850">
    <property type="entry name" value="RING/U-box"/>
    <property type="match status" value="1"/>
</dbReference>
<evidence type="ECO:0000256" key="1">
    <source>
        <dbReference type="ARBA" id="ARBA00000900"/>
    </source>
</evidence>
<organism evidence="16 17">
    <name type="scientific">Knufia fluminis</name>
    <dbReference type="NCBI Taxonomy" id="191047"/>
    <lineage>
        <taxon>Eukaryota</taxon>
        <taxon>Fungi</taxon>
        <taxon>Dikarya</taxon>
        <taxon>Ascomycota</taxon>
        <taxon>Pezizomycotina</taxon>
        <taxon>Eurotiomycetes</taxon>
        <taxon>Chaetothyriomycetidae</taxon>
        <taxon>Chaetothyriales</taxon>
        <taxon>Trichomeriaceae</taxon>
        <taxon>Knufia</taxon>
    </lineage>
</organism>
<dbReference type="AlphaFoldDB" id="A0AAN8I8H4"/>
<comment type="subcellular location">
    <subcellularLocation>
        <location evidence="2">Membrane</location>
        <topology evidence="2">Multi-pass membrane protein</topology>
    </subcellularLocation>
</comment>
<feature type="region of interest" description="Disordered" evidence="13">
    <location>
        <begin position="13"/>
        <end position="32"/>
    </location>
</feature>